<comment type="caution">
    <text evidence="1">The sequence shown here is derived from an EMBL/GenBank/DDBJ whole genome shotgun (WGS) entry which is preliminary data.</text>
</comment>
<organism evidence="1 2">
    <name type="scientific">Botrytis tulipae</name>
    <dbReference type="NCBI Taxonomy" id="87230"/>
    <lineage>
        <taxon>Eukaryota</taxon>
        <taxon>Fungi</taxon>
        <taxon>Dikarya</taxon>
        <taxon>Ascomycota</taxon>
        <taxon>Pezizomycotina</taxon>
        <taxon>Leotiomycetes</taxon>
        <taxon>Helotiales</taxon>
        <taxon>Sclerotiniaceae</taxon>
        <taxon>Botrytis</taxon>
    </lineage>
</organism>
<dbReference type="EMBL" id="PQXH01000190">
    <property type="protein sequence ID" value="TGO08827.1"/>
    <property type="molecule type" value="Genomic_DNA"/>
</dbReference>
<sequence length="106" mass="12215">MTFDTGTEPKTVVKLTFAAPKDYVIMNMKESNACLRERLQKMPVIVIRDKEWLEARPVNSKAAFLKRLSEEAPEDESIWEQLKHLPKSSISFFEECALRSNIQSTP</sequence>
<proteinExistence type="predicted"/>
<evidence type="ECO:0000313" key="1">
    <source>
        <dbReference type="EMBL" id="TGO08827.1"/>
    </source>
</evidence>
<evidence type="ECO:0000313" key="2">
    <source>
        <dbReference type="Proteomes" id="UP000297777"/>
    </source>
</evidence>
<gene>
    <name evidence="1" type="ORF">BTUL_0190g00110</name>
</gene>
<name>A0A4Z1EI90_9HELO</name>
<keyword evidence="2" id="KW-1185">Reference proteome</keyword>
<accession>A0A4Z1EI90</accession>
<dbReference type="AlphaFoldDB" id="A0A4Z1EI90"/>
<dbReference type="Proteomes" id="UP000297777">
    <property type="component" value="Unassembled WGS sequence"/>
</dbReference>
<reference evidence="1 2" key="1">
    <citation type="submission" date="2017-12" db="EMBL/GenBank/DDBJ databases">
        <title>Comparative genomics of Botrytis spp.</title>
        <authorList>
            <person name="Valero-Jimenez C.A."/>
            <person name="Tapia P."/>
            <person name="Veloso J."/>
            <person name="Silva-Moreno E."/>
            <person name="Staats M."/>
            <person name="Valdes J.H."/>
            <person name="Van Kan J.A.L."/>
        </authorList>
    </citation>
    <scope>NUCLEOTIDE SEQUENCE [LARGE SCALE GENOMIC DNA]</scope>
    <source>
        <strain evidence="1 2">Bt9001</strain>
    </source>
</reference>
<protein>
    <submittedName>
        <fullName evidence="1">Uncharacterized protein</fullName>
    </submittedName>
</protein>